<dbReference type="GO" id="GO:0016020">
    <property type="term" value="C:membrane"/>
    <property type="evidence" value="ECO:0007669"/>
    <property type="project" value="TreeGrafter"/>
</dbReference>
<dbReference type="Gene3D" id="1.10.357.30">
    <property type="entry name" value="Exocyst complex subunit Sec15 C-terminal domain, N-terminal subdomain"/>
    <property type="match status" value="1"/>
</dbReference>
<feature type="coiled-coil region" evidence="6">
    <location>
        <begin position="100"/>
        <end position="138"/>
    </location>
</feature>
<reference evidence="9 10" key="1">
    <citation type="submission" date="2016-08" db="EMBL/GenBank/DDBJ databases">
        <title>Genomes of anaerobic fungi encode conserved fungal cellulosomes for biomass hydrolysis.</title>
        <authorList>
            <consortium name="DOE Joint Genome Institute"/>
            <person name="Haitjema C.H."/>
            <person name="Gilmore S.P."/>
            <person name="Henske J.K."/>
            <person name="Solomon K.V."/>
            <person name="De Groot R."/>
            <person name="Kuo A."/>
            <person name="Mondo S.J."/>
            <person name="Salamov A.A."/>
            <person name="Labutti K."/>
            <person name="Zhao Z."/>
            <person name="Chiniquy J."/>
            <person name="Barry K."/>
            <person name="Brewer H.M."/>
            <person name="Purvine S.O."/>
            <person name="Wright A.T."/>
            <person name="Boxma B."/>
            <person name="Van Alen T."/>
            <person name="Hackstein J.H."/>
            <person name="Baker S.E."/>
            <person name="Grigoriev I.V."/>
            <person name="O'Malley M.A."/>
        </authorList>
    </citation>
    <scope>NUCLEOTIDE SEQUENCE [LARGE SCALE GENOMIC DNA]</scope>
    <source>
        <strain evidence="10">finn</strain>
    </source>
</reference>
<dbReference type="GO" id="GO:0000145">
    <property type="term" value="C:exocyst"/>
    <property type="evidence" value="ECO:0007669"/>
    <property type="project" value="UniProtKB-UniRule"/>
</dbReference>
<evidence type="ECO:0000259" key="8">
    <source>
        <dbReference type="Pfam" id="PF20651"/>
    </source>
</evidence>
<proteinExistence type="inferred from homology"/>
<evidence type="ECO:0000256" key="1">
    <source>
        <dbReference type="ARBA" id="ARBA00007944"/>
    </source>
</evidence>
<evidence type="ECO:0000313" key="9">
    <source>
        <dbReference type="EMBL" id="ORX59946.1"/>
    </source>
</evidence>
<dbReference type="InterPro" id="IPR048359">
    <property type="entry name" value="EXOC6_Sec15_N"/>
</dbReference>
<dbReference type="OrthoDB" id="10267033at2759"/>
<dbReference type="PANTHER" id="PTHR12702">
    <property type="entry name" value="SEC15"/>
    <property type="match status" value="1"/>
</dbReference>
<keyword evidence="10" id="KW-1185">Reference proteome</keyword>
<dbReference type="GO" id="GO:0006886">
    <property type="term" value="P:intracellular protein transport"/>
    <property type="evidence" value="ECO:0007669"/>
    <property type="project" value="InterPro"/>
</dbReference>
<dbReference type="PIRSF" id="PIRSF025007">
    <property type="entry name" value="Sec15"/>
    <property type="match status" value="1"/>
</dbReference>
<feature type="domain" description="Exocyst complex component EXOC6/Sec15 N-terminal" evidence="8">
    <location>
        <begin position="70"/>
        <end position="239"/>
    </location>
</feature>
<evidence type="ECO:0000259" key="7">
    <source>
        <dbReference type="Pfam" id="PF04091"/>
    </source>
</evidence>
<comment type="caution">
    <text evidence="9">The sequence shown here is derived from an EMBL/GenBank/DDBJ whole genome shotgun (WGS) entry which is preliminary data.</text>
</comment>
<dbReference type="GO" id="GO:0006893">
    <property type="term" value="P:Golgi to plasma membrane transport"/>
    <property type="evidence" value="ECO:0007669"/>
    <property type="project" value="TreeGrafter"/>
</dbReference>
<dbReference type="Gene3D" id="1.20.58.670">
    <property type="entry name" value="Dsl1p vesicle tethering complex, Tip20p subunit, domain D"/>
    <property type="match status" value="1"/>
</dbReference>
<organism evidence="9 10">
    <name type="scientific">Piromyces finnis</name>
    <dbReference type="NCBI Taxonomy" id="1754191"/>
    <lineage>
        <taxon>Eukaryota</taxon>
        <taxon>Fungi</taxon>
        <taxon>Fungi incertae sedis</taxon>
        <taxon>Chytridiomycota</taxon>
        <taxon>Chytridiomycota incertae sedis</taxon>
        <taxon>Neocallimastigomycetes</taxon>
        <taxon>Neocallimastigales</taxon>
        <taxon>Neocallimastigaceae</taxon>
        <taxon>Piromyces</taxon>
    </lineage>
</organism>
<gene>
    <name evidence="9" type="ORF">BCR36DRAFT_342092</name>
</gene>
<feature type="domain" description="Exocyst complex subunit EXOC6/Sec15 C-terminal" evidence="7">
    <location>
        <begin position="419"/>
        <end position="765"/>
    </location>
</feature>
<evidence type="ECO:0000256" key="4">
    <source>
        <dbReference type="ARBA" id="ARBA00023054"/>
    </source>
</evidence>
<dbReference type="Proteomes" id="UP000193719">
    <property type="component" value="Unassembled WGS sequence"/>
</dbReference>
<comment type="function">
    <text evidence="5">Component of the exocyst complex involved in the docking of exocytic vesicles with fusion sites on the plasma membrane.</text>
</comment>
<dbReference type="InterPro" id="IPR042044">
    <property type="entry name" value="EXOC6PINT-1/Sec15/Tip20_C_dom2"/>
</dbReference>
<evidence type="ECO:0000313" key="10">
    <source>
        <dbReference type="Proteomes" id="UP000193719"/>
    </source>
</evidence>
<dbReference type="FunFam" id="1.20.58.670:FF:000002">
    <property type="entry name" value="Exocyst complex component"/>
    <property type="match status" value="1"/>
</dbReference>
<dbReference type="GO" id="GO:0090522">
    <property type="term" value="P:vesicle tethering involved in exocytosis"/>
    <property type="evidence" value="ECO:0007669"/>
    <property type="project" value="UniProtKB-UniRule"/>
</dbReference>
<dbReference type="AlphaFoldDB" id="A0A1Y1VLY8"/>
<evidence type="ECO:0000256" key="5">
    <source>
        <dbReference type="PIRNR" id="PIRNR025007"/>
    </source>
</evidence>
<evidence type="ECO:0000256" key="6">
    <source>
        <dbReference type="SAM" id="Coils"/>
    </source>
</evidence>
<keyword evidence="3 5" id="KW-0268">Exocytosis</keyword>
<evidence type="ECO:0000256" key="3">
    <source>
        <dbReference type="ARBA" id="ARBA00022483"/>
    </source>
</evidence>
<dbReference type="InterPro" id="IPR046361">
    <property type="entry name" value="EXOC6/Sec15_C"/>
</dbReference>
<dbReference type="STRING" id="1754191.A0A1Y1VLY8"/>
<keyword evidence="4 6" id="KW-0175">Coiled coil</keyword>
<dbReference type="Pfam" id="PF20651">
    <property type="entry name" value="EXOC6_Sec15_N"/>
    <property type="match status" value="1"/>
</dbReference>
<dbReference type="InterPro" id="IPR007225">
    <property type="entry name" value="EXOC6/Sec15"/>
</dbReference>
<accession>A0A1Y1VLY8</accession>
<dbReference type="Pfam" id="PF04091">
    <property type="entry name" value="Sec15_C"/>
    <property type="match status" value="1"/>
</dbReference>
<protein>
    <recommendedName>
        <fullName evidence="5">Exocyst complex component SEC15</fullName>
    </recommendedName>
</protein>
<sequence>MSEQDQLFIQKLVHSLVTDSSTTATTNHTLFSNEVVEVESKSNENFSTLKESHVINTLYRTNKNAEFVEQLNSFIKRKENEIERVCNIHYQEFVQAIDQLLKVRVGAENLKNKIVELNKEMQAQGEELIEKKKQLIMDKKILNNINLTISTLKHCLSILDKTNKINIQIENHKYYSALRMVEELQTTHLSNIIQFQFAQHIQECIPLIKDRIKIAVTKEMKSWIIKIRENSRKVGNLAMEQMSNKILIKSTDHNSSINQSNNITPIDLVINEDTEQNLIDNDYVKIDFKPLYQCLHIYDVLGESLELKNNYEEIRRQQASSILTTPFSLKSKDNIQTFRTYINDIVGFFIIEYIVMNSTQNFRSKVWIDSLWELTINKTRDNIALQLGDCESTDLFLEIKNIVVVFIQTLENYNYTVSKLLDLMIILFERYSRLLKQQYSSQLSQLIQNEDFIPMTLNSADEYEKLLNAYTLQENSEVILQGFPRTLEFSQSFPESCIIVKTFIQKFYQFIQGFTQNYGEMDDLLKKSLDSLLLDDLNGSLVRKMKSKSIKLTQIVQIYYDMEFYIKACDEFEIELSRKKSSKTSNDVNLSHIKTKFIDSQKMAEEKIFDIINEKIDVFVDLSGYNWMPEKAATEPSSYIQDIINWLETIISTTLTNLPESIKSFVYFDAFNHLSSSLLKYLTQQSNGTQKMNIYFVETIDKDVASIEAFIESLNNPMVLDCFTELRQIINLLLSPNPENFLNPSIKNRLYYSITIHPLIILLEKLLKGHENNKIALMFNNPLDYNRRKNIENLIRVLKQQYSEQLMRQKELLVEKSQKQANKNLERVFDKR</sequence>
<dbReference type="InterPro" id="IPR042045">
    <property type="entry name" value="EXOC6/Sec15_C_dom1"/>
</dbReference>
<dbReference type="PANTHER" id="PTHR12702:SF0">
    <property type="entry name" value="EXOCYST COMPLEX COMPONENT 6"/>
    <property type="match status" value="1"/>
</dbReference>
<reference evidence="9 10" key="2">
    <citation type="submission" date="2016-08" db="EMBL/GenBank/DDBJ databases">
        <title>Pervasive Adenine N6-methylation of Active Genes in Fungi.</title>
        <authorList>
            <consortium name="DOE Joint Genome Institute"/>
            <person name="Mondo S.J."/>
            <person name="Dannebaum R.O."/>
            <person name="Kuo R.C."/>
            <person name="Labutti K."/>
            <person name="Haridas S."/>
            <person name="Kuo A."/>
            <person name="Salamov A."/>
            <person name="Ahrendt S.R."/>
            <person name="Lipzen A."/>
            <person name="Sullivan W."/>
            <person name="Andreopoulos W.B."/>
            <person name="Clum A."/>
            <person name="Lindquist E."/>
            <person name="Daum C."/>
            <person name="Ramamoorthy G.K."/>
            <person name="Gryganskyi A."/>
            <person name="Culley D."/>
            <person name="Magnuson J.K."/>
            <person name="James T.Y."/>
            <person name="O'Malley M.A."/>
            <person name="Stajich J.E."/>
            <person name="Spatafora J.W."/>
            <person name="Visel A."/>
            <person name="Grigoriev I.V."/>
        </authorList>
    </citation>
    <scope>NUCLEOTIDE SEQUENCE [LARGE SCALE GENOMIC DNA]</scope>
    <source>
        <strain evidence="10">finn</strain>
    </source>
</reference>
<name>A0A1Y1VLY8_9FUNG</name>
<dbReference type="EMBL" id="MCFH01000002">
    <property type="protein sequence ID" value="ORX59946.1"/>
    <property type="molecule type" value="Genomic_DNA"/>
</dbReference>
<keyword evidence="2 5" id="KW-0813">Transport</keyword>
<comment type="similarity">
    <text evidence="1 5">Belongs to the SEC15 family.</text>
</comment>
<evidence type="ECO:0000256" key="2">
    <source>
        <dbReference type="ARBA" id="ARBA00022448"/>
    </source>
</evidence>